<comment type="subcellular location">
    <subcellularLocation>
        <location evidence="1">Endomembrane system</location>
    </subcellularLocation>
</comment>
<evidence type="ECO:0000313" key="10">
    <source>
        <dbReference type="EMBL" id="HGU59080.1"/>
    </source>
</evidence>
<evidence type="ECO:0000256" key="4">
    <source>
        <dbReference type="ARBA" id="ARBA00022679"/>
    </source>
</evidence>
<organism evidence="9">
    <name type="scientific">Geoglobus ahangari</name>
    <dbReference type="NCBI Taxonomy" id="113653"/>
    <lineage>
        <taxon>Archaea</taxon>
        <taxon>Methanobacteriati</taxon>
        <taxon>Methanobacteriota</taxon>
        <taxon>Archaeoglobi</taxon>
        <taxon>Archaeoglobales</taxon>
        <taxon>Archaeoglobaceae</taxon>
        <taxon>Geoglobus</taxon>
    </lineage>
</organism>
<evidence type="ECO:0000256" key="1">
    <source>
        <dbReference type="ARBA" id="ARBA00004308"/>
    </source>
</evidence>
<dbReference type="PANTHER" id="PTHR10859:SF105">
    <property type="entry name" value="DOLICHYL-PHOSPHATE BETA-D-MANNOSYLTRANSFERASE"/>
    <property type="match status" value="1"/>
</dbReference>
<dbReference type="Pfam" id="PF00535">
    <property type="entry name" value="Glycos_transf_2"/>
    <property type="match status" value="1"/>
</dbReference>
<evidence type="ECO:0000256" key="3">
    <source>
        <dbReference type="ARBA" id="ARBA00022676"/>
    </source>
</evidence>
<dbReference type="GO" id="GO:0006487">
    <property type="term" value="P:protein N-linked glycosylation"/>
    <property type="evidence" value="ECO:0007669"/>
    <property type="project" value="TreeGrafter"/>
</dbReference>
<evidence type="ECO:0000256" key="2">
    <source>
        <dbReference type="ARBA" id="ARBA00006739"/>
    </source>
</evidence>
<dbReference type="GO" id="GO:0016757">
    <property type="term" value="F:glycosyltransferase activity"/>
    <property type="evidence" value="ECO:0007669"/>
    <property type="project" value="UniProtKB-KW"/>
</dbReference>
<evidence type="ECO:0000256" key="7">
    <source>
        <dbReference type="ARBA" id="ARBA00023136"/>
    </source>
</evidence>
<keyword evidence="5" id="KW-0812">Transmembrane</keyword>
<dbReference type="GO" id="GO:0012505">
    <property type="term" value="C:endomembrane system"/>
    <property type="evidence" value="ECO:0007669"/>
    <property type="project" value="UniProtKB-SubCell"/>
</dbReference>
<keyword evidence="7" id="KW-0472">Membrane</keyword>
<dbReference type="EMBL" id="DTPI01000008">
    <property type="protein sequence ID" value="HGE65811.1"/>
    <property type="molecule type" value="Genomic_DNA"/>
</dbReference>
<protein>
    <submittedName>
        <fullName evidence="9">Glycosyltransferase family 2 protein</fullName>
    </submittedName>
</protein>
<keyword evidence="4 9" id="KW-0808">Transferase</keyword>
<dbReference type="InterPro" id="IPR029044">
    <property type="entry name" value="Nucleotide-diphossugar_trans"/>
</dbReference>
<dbReference type="InterPro" id="IPR001173">
    <property type="entry name" value="Glyco_trans_2-like"/>
</dbReference>
<evidence type="ECO:0000256" key="5">
    <source>
        <dbReference type="ARBA" id="ARBA00022692"/>
    </source>
</evidence>
<comment type="caution">
    <text evidence="9">The sequence shown here is derived from an EMBL/GenBank/DDBJ whole genome shotgun (WGS) entry which is preliminary data.</text>
</comment>
<comment type="similarity">
    <text evidence="2">Belongs to the glycosyltransferase 2 family.</text>
</comment>
<name>A0A7C3UB83_9EURY</name>
<sequence>MISVILPAYNEAKRLKDSVEKIVEYLKENVSEFEIIIAEDGSRDGTDKIAKELAERYKFIRHLHSKERLGRGKALNNAIRNAKYEFVLYMDVDLSTDLKHIGDVLKALNDGYDIAIGSRLLSESDAARPLYRDIPSRIYNFLVRFLLGSKIRDHQCGFKAFRKSRIIKLLDKIKDNHWFWDTEILVLAQRKGLKIAEIPVKWRHSGKSKVNLTKDSIYMFKNIIRMMK</sequence>
<evidence type="ECO:0000256" key="6">
    <source>
        <dbReference type="ARBA" id="ARBA00022989"/>
    </source>
</evidence>
<reference evidence="9" key="1">
    <citation type="journal article" date="2020" name="mSystems">
        <title>Genome- and Community-Level Interaction Insights into Carbon Utilization and Element Cycling Functions of Hydrothermarchaeota in Hydrothermal Sediment.</title>
        <authorList>
            <person name="Zhou Z."/>
            <person name="Liu Y."/>
            <person name="Xu W."/>
            <person name="Pan J."/>
            <person name="Luo Z.H."/>
            <person name="Li M."/>
        </authorList>
    </citation>
    <scope>NUCLEOTIDE SEQUENCE [LARGE SCALE GENOMIC DNA]</scope>
    <source>
        <strain evidence="10">SpSt-62</strain>
        <strain evidence="9">SpSt-97</strain>
    </source>
</reference>
<dbReference type="SUPFAM" id="SSF53448">
    <property type="entry name" value="Nucleotide-diphospho-sugar transferases"/>
    <property type="match status" value="1"/>
</dbReference>
<dbReference type="AlphaFoldDB" id="A0A7C3UB83"/>
<dbReference type="PANTHER" id="PTHR10859">
    <property type="entry name" value="GLYCOSYL TRANSFERASE"/>
    <property type="match status" value="1"/>
</dbReference>
<dbReference type="CDD" id="cd04188">
    <property type="entry name" value="DPG_synthase"/>
    <property type="match status" value="1"/>
</dbReference>
<dbReference type="EMBL" id="DTAK01000013">
    <property type="protein sequence ID" value="HGU59080.1"/>
    <property type="molecule type" value="Genomic_DNA"/>
</dbReference>
<accession>A0A7C3UB83</accession>
<dbReference type="Gene3D" id="3.90.550.10">
    <property type="entry name" value="Spore Coat Polysaccharide Biosynthesis Protein SpsA, Chain A"/>
    <property type="match status" value="1"/>
</dbReference>
<feature type="domain" description="Glycosyltransferase 2-like" evidence="8">
    <location>
        <begin position="3"/>
        <end position="166"/>
    </location>
</feature>
<gene>
    <name evidence="10" type="ORF">ENT89_02585</name>
    <name evidence="9" type="ORF">ENX77_01580</name>
</gene>
<keyword evidence="3" id="KW-0328">Glycosyltransferase</keyword>
<proteinExistence type="inferred from homology"/>
<evidence type="ECO:0000259" key="8">
    <source>
        <dbReference type="Pfam" id="PF00535"/>
    </source>
</evidence>
<dbReference type="InterPro" id="IPR035518">
    <property type="entry name" value="DPG_synthase"/>
</dbReference>
<evidence type="ECO:0000313" key="9">
    <source>
        <dbReference type="EMBL" id="HGE65811.1"/>
    </source>
</evidence>
<keyword evidence="6" id="KW-1133">Transmembrane helix</keyword>